<evidence type="ECO:0000259" key="15">
    <source>
        <dbReference type="PROSITE" id="PS50109"/>
    </source>
</evidence>
<keyword evidence="4" id="KW-0597">Phosphoprotein</keyword>
<dbReference type="Proteomes" id="UP000034883">
    <property type="component" value="Chromosome"/>
</dbReference>
<dbReference type="Pfam" id="PF00512">
    <property type="entry name" value="HisKA"/>
    <property type="match status" value="1"/>
</dbReference>
<evidence type="ECO:0000256" key="9">
    <source>
        <dbReference type="ARBA" id="ARBA00022840"/>
    </source>
</evidence>
<feature type="domain" description="PAC" evidence="17">
    <location>
        <begin position="373"/>
        <end position="425"/>
    </location>
</feature>
<dbReference type="InterPro" id="IPR001610">
    <property type="entry name" value="PAC"/>
</dbReference>
<gene>
    <name evidence="18" type="ORF">DB32_008111</name>
</gene>
<dbReference type="RefSeq" id="WP_053237877.1">
    <property type="nucleotide sequence ID" value="NZ_CP011125.1"/>
</dbReference>
<dbReference type="Pfam" id="PF13185">
    <property type="entry name" value="GAF_2"/>
    <property type="match status" value="1"/>
</dbReference>
<dbReference type="SMART" id="SM00065">
    <property type="entry name" value="GAF"/>
    <property type="match status" value="1"/>
</dbReference>
<dbReference type="PROSITE" id="PS50109">
    <property type="entry name" value="HIS_KIN"/>
    <property type="match status" value="1"/>
</dbReference>
<dbReference type="AlphaFoldDB" id="A0A0F6W9L8"/>
<evidence type="ECO:0000256" key="7">
    <source>
        <dbReference type="ARBA" id="ARBA00022741"/>
    </source>
</evidence>
<evidence type="ECO:0000256" key="14">
    <source>
        <dbReference type="SAM" id="Phobius"/>
    </source>
</evidence>
<feature type="domain" description="PAC" evidence="17">
    <location>
        <begin position="495"/>
        <end position="547"/>
    </location>
</feature>
<organism evidence="18 19">
    <name type="scientific">Sandaracinus amylolyticus</name>
    <dbReference type="NCBI Taxonomy" id="927083"/>
    <lineage>
        <taxon>Bacteria</taxon>
        <taxon>Pseudomonadati</taxon>
        <taxon>Myxococcota</taxon>
        <taxon>Polyangia</taxon>
        <taxon>Polyangiales</taxon>
        <taxon>Sandaracinaceae</taxon>
        <taxon>Sandaracinus</taxon>
    </lineage>
</organism>
<dbReference type="InterPro" id="IPR003661">
    <property type="entry name" value="HisK_dim/P_dom"/>
</dbReference>
<dbReference type="InterPro" id="IPR004358">
    <property type="entry name" value="Sig_transdc_His_kin-like_C"/>
</dbReference>
<dbReference type="FunFam" id="3.30.565.10:FF:000006">
    <property type="entry name" value="Sensor histidine kinase WalK"/>
    <property type="match status" value="1"/>
</dbReference>
<dbReference type="Pfam" id="PF02518">
    <property type="entry name" value="HATPase_c"/>
    <property type="match status" value="1"/>
</dbReference>
<keyword evidence="7" id="KW-0547">Nucleotide-binding</keyword>
<comment type="catalytic activity">
    <reaction evidence="1">
        <text>ATP + protein L-histidine = ADP + protein N-phospho-L-histidine.</text>
        <dbReference type="EC" id="2.7.13.3"/>
    </reaction>
</comment>
<evidence type="ECO:0000256" key="10">
    <source>
        <dbReference type="ARBA" id="ARBA00022989"/>
    </source>
</evidence>
<feature type="transmembrane region" description="Helical" evidence="14">
    <location>
        <begin position="198"/>
        <end position="216"/>
    </location>
</feature>
<evidence type="ECO:0000256" key="3">
    <source>
        <dbReference type="ARBA" id="ARBA00012438"/>
    </source>
</evidence>
<dbReference type="PANTHER" id="PTHR42878:SF7">
    <property type="entry name" value="SENSOR HISTIDINE KINASE GLRK"/>
    <property type="match status" value="1"/>
</dbReference>
<evidence type="ECO:0000259" key="16">
    <source>
        <dbReference type="PROSITE" id="PS50112"/>
    </source>
</evidence>
<evidence type="ECO:0000313" key="18">
    <source>
        <dbReference type="EMBL" id="AKF10962.1"/>
    </source>
</evidence>
<feature type="domain" description="PAS" evidence="16">
    <location>
        <begin position="422"/>
        <end position="495"/>
    </location>
</feature>
<keyword evidence="8 18" id="KW-0418">Kinase</keyword>
<dbReference type="GO" id="GO:0007234">
    <property type="term" value="P:osmosensory signaling via phosphorelay pathway"/>
    <property type="evidence" value="ECO:0007669"/>
    <property type="project" value="TreeGrafter"/>
</dbReference>
<dbReference type="SUPFAM" id="SSF55785">
    <property type="entry name" value="PYP-like sensor domain (PAS domain)"/>
    <property type="match status" value="3"/>
</dbReference>
<sequence>MRAQATLVRPLAGVPALAVDLPRVARAIGVIVALVGTAMLASWWARAPLGPRAHPAMMPTTALAAALAGASLALRAASGPSGTTRVVISRVLALAVTAIGALTLAQYLLGIDLALERIACFGRAAGSLLPGPNTALAFTALGIALLAIEPRRSVGTRVAAVAAAIGAVIALTAFYGHVYGAAALHEATRSLRTTGMSVLTAIALLALSVGVVIARPRPGLARVLGGSRTAGHMARRLFAALFAVPVLGLLVTVGHTRGLYTQLESAALFAVAATLLGAAWIASTARALDRADEARDVAAAEAAKWKLFFEHADWGAALARPDGTLELVNDALAAQRGSSVDALRGLAFDALHTPDHRDEARAMLERNAANGHARIASEHVRSDGSTFPVRIAATALRDRAGRLLFHALQVDDVTEERAVEAQRARFASMVESAEDAVVAITVDGRLTEWNPAAERLYGWSASEMIGETYAPLVPPELHDDTERLFARLRRGLRVAPYETLLMHKDGRRIPVSVTVWPVIGRDGRVLMISASARDISARKEMEDELRRASETERRLRDELERVTRASSVVAEELAALPDTSRASLLHTIALQAQLLTCADAVAVAIGSDPGQRFEDWAVIGIDPELERELGRPHAIGTLGSVAASGEIVLTGDVATHAAFGGLRDGPPRLHALAAVPIVHRGRPVGSLFVASTQKGEVFAEADVRVLRMLAARVGPAIETARAYEAVSLKSAWLSAVIEQMPEGVVLTDEHGRIVSQNEAARRLARDGASGAAAIDTLYEMVDARGAPLPETERPLSRALERHESAAGIELAVRTTEGRAVPILASATPVRVGERVVGAVLVFRDISVVKELERMRDEWSSIIAHDLRQPLSVISMSTGLLRHVITLRPSERKTLDRIQSSTRTLTRMVEDLLDASRIESRRLSITQREIDVGALAREVVERNTNLLAGHELQLVEHGTATVRGDAQRLEQVLVNLISNAHKYGDPGTPIRIEVLADAEPNEVDVLVSNRGRGIAPEELPHVFDRFSRSRAARSSKTEGLGLGLYICRGIVEAHGGRIRAESTPGDTTTFRITLPRIA</sequence>
<dbReference type="GO" id="GO:0006355">
    <property type="term" value="P:regulation of DNA-templated transcription"/>
    <property type="evidence" value="ECO:0007669"/>
    <property type="project" value="InterPro"/>
</dbReference>
<evidence type="ECO:0000259" key="17">
    <source>
        <dbReference type="PROSITE" id="PS50113"/>
    </source>
</evidence>
<feature type="domain" description="Histidine kinase" evidence="15">
    <location>
        <begin position="861"/>
        <end position="1077"/>
    </location>
</feature>
<keyword evidence="13" id="KW-0175">Coiled coil</keyword>
<dbReference type="Gene3D" id="1.10.287.130">
    <property type="match status" value="1"/>
</dbReference>
<dbReference type="SMART" id="SM00086">
    <property type="entry name" value="PAC"/>
    <property type="match status" value="3"/>
</dbReference>
<dbReference type="Gene3D" id="3.30.450.20">
    <property type="entry name" value="PAS domain"/>
    <property type="match status" value="3"/>
</dbReference>
<dbReference type="EMBL" id="CP011125">
    <property type="protein sequence ID" value="AKF10962.1"/>
    <property type="molecule type" value="Genomic_DNA"/>
</dbReference>
<dbReference type="GO" id="GO:0016020">
    <property type="term" value="C:membrane"/>
    <property type="evidence" value="ECO:0007669"/>
    <property type="project" value="UniProtKB-SubCell"/>
</dbReference>
<feature type="transmembrane region" description="Helical" evidence="14">
    <location>
        <begin position="86"/>
        <end position="109"/>
    </location>
</feature>
<dbReference type="SUPFAM" id="SSF47384">
    <property type="entry name" value="Homodimeric domain of signal transducing histidine kinase"/>
    <property type="match status" value="1"/>
</dbReference>
<keyword evidence="9" id="KW-0067">ATP-binding</keyword>
<dbReference type="InterPro" id="IPR013656">
    <property type="entry name" value="PAS_4"/>
</dbReference>
<dbReference type="Gene3D" id="3.30.450.40">
    <property type="match status" value="1"/>
</dbReference>
<keyword evidence="12 14" id="KW-0472">Membrane</keyword>
<protein>
    <recommendedName>
        <fullName evidence="3">histidine kinase</fullName>
        <ecNumber evidence="3">2.7.13.3</ecNumber>
    </recommendedName>
</protein>
<dbReference type="InterPro" id="IPR035965">
    <property type="entry name" value="PAS-like_dom_sf"/>
</dbReference>
<keyword evidence="19" id="KW-1185">Reference proteome</keyword>
<comment type="subcellular location">
    <subcellularLocation>
        <location evidence="2">Membrane</location>
        <topology evidence="2">Multi-pass membrane protein</topology>
    </subcellularLocation>
</comment>
<evidence type="ECO:0000256" key="6">
    <source>
        <dbReference type="ARBA" id="ARBA00022692"/>
    </source>
</evidence>
<dbReference type="GO" id="GO:0000156">
    <property type="term" value="F:phosphorelay response regulator activity"/>
    <property type="evidence" value="ECO:0007669"/>
    <property type="project" value="TreeGrafter"/>
</dbReference>
<dbReference type="SMART" id="SM00388">
    <property type="entry name" value="HisKA"/>
    <property type="match status" value="1"/>
</dbReference>
<accession>A0A0F6W9L8</accession>
<dbReference type="Pfam" id="PF00989">
    <property type="entry name" value="PAS"/>
    <property type="match status" value="2"/>
</dbReference>
<dbReference type="InterPro" id="IPR036890">
    <property type="entry name" value="HATPase_C_sf"/>
</dbReference>
<evidence type="ECO:0000256" key="5">
    <source>
        <dbReference type="ARBA" id="ARBA00022679"/>
    </source>
</evidence>
<dbReference type="OrthoDB" id="177675at2"/>
<dbReference type="InterPro" id="IPR000014">
    <property type="entry name" value="PAS"/>
</dbReference>
<dbReference type="PRINTS" id="PR00344">
    <property type="entry name" value="BCTRLSENSOR"/>
</dbReference>
<feature type="transmembrane region" description="Helical" evidence="14">
    <location>
        <begin position="160"/>
        <end position="178"/>
    </location>
</feature>
<dbReference type="InterPro" id="IPR050351">
    <property type="entry name" value="BphY/WalK/GraS-like"/>
</dbReference>
<evidence type="ECO:0000256" key="12">
    <source>
        <dbReference type="ARBA" id="ARBA00023136"/>
    </source>
</evidence>
<dbReference type="InterPro" id="IPR003018">
    <property type="entry name" value="GAF"/>
</dbReference>
<dbReference type="GO" id="GO:0030295">
    <property type="term" value="F:protein kinase activator activity"/>
    <property type="evidence" value="ECO:0007669"/>
    <property type="project" value="TreeGrafter"/>
</dbReference>
<dbReference type="InterPro" id="IPR005467">
    <property type="entry name" value="His_kinase_dom"/>
</dbReference>
<dbReference type="GO" id="GO:0000155">
    <property type="term" value="F:phosphorelay sensor kinase activity"/>
    <property type="evidence" value="ECO:0007669"/>
    <property type="project" value="InterPro"/>
</dbReference>
<keyword evidence="6 14" id="KW-0812">Transmembrane</keyword>
<reference evidence="18 19" key="1">
    <citation type="submission" date="2015-03" db="EMBL/GenBank/DDBJ databases">
        <title>Genome assembly of Sandaracinus amylolyticus DSM 53668.</title>
        <authorList>
            <person name="Sharma G."/>
            <person name="Subramanian S."/>
        </authorList>
    </citation>
    <scope>NUCLEOTIDE SEQUENCE [LARGE SCALE GENOMIC DNA]</scope>
    <source>
        <strain evidence="18 19">DSM 53668</strain>
    </source>
</reference>
<evidence type="ECO:0000256" key="13">
    <source>
        <dbReference type="SAM" id="Coils"/>
    </source>
</evidence>
<dbReference type="SMART" id="SM00091">
    <property type="entry name" value="PAS"/>
    <property type="match status" value="3"/>
</dbReference>
<dbReference type="CDD" id="cd00075">
    <property type="entry name" value="HATPase"/>
    <property type="match status" value="1"/>
</dbReference>
<dbReference type="InterPro" id="IPR036097">
    <property type="entry name" value="HisK_dim/P_sf"/>
</dbReference>
<evidence type="ECO:0000256" key="8">
    <source>
        <dbReference type="ARBA" id="ARBA00022777"/>
    </source>
</evidence>
<dbReference type="InterPro" id="IPR029016">
    <property type="entry name" value="GAF-like_dom_sf"/>
</dbReference>
<keyword evidence="5" id="KW-0808">Transferase</keyword>
<feature type="transmembrane region" description="Helical" evidence="14">
    <location>
        <begin position="24"/>
        <end position="44"/>
    </location>
</feature>
<dbReference type="InterPro" id="IPR003594">
    <property type="entry name" value="HATPase_dom"/>
</dbReference>
<dbReference type="STRING" id="927083.DB32_008111"/>
<evidence type="ECO:0000256" key="1">
    <source>
        <dbReference type="ARBA" id="ARBA00000085"/>
    </source>
</evidence>
<feature type="transmembrane region" description="Helical" evidence="14">
    <location>
        <begin position="56"/>
        <end position="74"/>
    </location>
</feature>
<dbReference type="SMART" id="SM00387">
    <property type="entry name" value="HATPase_c"/>
    <property type="match status" value="1"/>
</dbReference>
<dbReference type="Gene3D" id="3.30.565.10">
    <property type="entry name" value="Histidine kinase-like ATPase, C-terminal domain"/>
    <property type="match status" value="1"/>
</dbReference>
<feature type="transmembrane region" description="Helical" evidence="14">
    <location>
        <begin position="237"/>
        <end position="254"/>
    </location>
</feature>
<evidence type="ECO:0000256" key="4">
    <source>
        <dbReference type="ARBA" id="ARBA00022553"/>
    </source>
</evidence>
<dbReference type="SUPFAM" id="SSF55781">
    <property type="entry name" value="GAF domain-like"/>
    <property type="match status" value="1"/>
</dbReference>
<evidence type="ECO:0000256" key="11">
    <source>
        <dbReference type="ARBA" id="ARBA00023012"/>
    </source>
</evidence>
<feature type="transmembrane region" description="Helical" evidence="14">
    <location>
        <begin position="129"/>
        <end position="148"/>
    </location>
</feature>
<dbReference type="SUPFAM" id="SSF55874">
    <property type="entry name" value="ATPase domain of HSP90 chaperone/DNA topoisomerase II/histidine kinase"/>
    <property type="match status" value="1"/>
</dbReference>
<evidence type="ECO:0000313" key="19">
    <source>
        <dbReference type="Proteomes" id="UP000034883"/>
    </source>
</evidence>
<keyword evidence="10 14" id="KW-1133">Transmembrane helix</keyword>
<feature type="coiled-coil region" evidence="13">
    <location>
        <begin position="538"/>
        <end position="565"/>
    </location>
</feature>
<name>A0A0F6W9L8_9BACT</name>
<dbReference type="EC" id="2.7.13.3" evidence="3"/>
<dbReference type="PROSITE" id="PS50112">
    <property type="entry name" value="PAS"/>
    <property type="match status" value="1"/>
</dbReference>
<dbReference type="CDD" id="cd00130">
    <property type="entry name" value="PAS"/>
    <property type="match status" value="3"/>
</dbReference>
<dbReference type="CDD" id="cd00082">
    <property type="entry name" value="HisKA"/>
    <property type="match status" value="1"/>
</dbReference>
<dbReference type="Pfam" id="PF08448">
    <property type="entry name" value="PAS_4"/>
    <property type="match status" value="1"/>
</dbReference>
<dbReference type="KEGG" id="samy:DB32_008111"/>
<dbReference type="InterPro" id="IPR000700">
    <property type="entry name" value="PAS-assoc_C"/>
</dbReference>
<dbReference type="NCBIfam" id="TIGR00229">
    <property type="entry name" value="sensory_box"/>
    <property type="match status" value="3"/>
</dbReference>
<dbReference type="PROSITE" id="PS50113">
    <property type="entry name" value="PAC"/>
    <property type="match status" value="2"/>
</dbReference>
<keyword evidence="11" id="KW-0902">Two-component regulatory system</keyword>
<proteinExistence type="predicted"/>
<dbReference type="PANTHER" id="PTHR42878">
    <property type="entry name" value="TWO-COMPONENT HISTIDINE KINASE"/>
    <property type="match status" value="1"/>
</dbReference>
<evidence type="ECO:0000256" key="2">
    <source>
        <dbReference type="ARBA" id="ARBA00004141"/>
    </source>
</evidence>
<dbReference type="InterPro" id="IPR013767">
    <property type="entry name" value="PAS_fold"/>
</dbReference>